<dbReference type="AlphaFoldDB" id="A0A5C5YMT5"/>
<keyword evidence="1" id="KW-0378">Hydrolase</keyword>
<evidence type="ECO:0000313" key="4">
    <source>
        <dbReference type="Proteomes" id="UP000318478"/>
    </source>
</evidence>
<organism evidence="3 4">
    <name type="scientific">Posidoniimonas polymericola</name>
    <dbReference type="NCBI Taxonomy" id="2528002"/>
    <lineage>
        <taxon>Bacteria</taxon>
        <taxon>Pseudomonadati</taxon>
        <taxon>Planctomycetota</taxon>
        <taxon>Planctomycetia</taxon>
        <taxon>Pirellulales</taxon>
        <taxon>Lacipirellulaceae</taxon>
        <taxon>Posidoniimonas</taxon>
    </lineage>
</organism>
<proteinExistence type="predicted"/>
<evidence type="ECO:0000313" key="3">
    <source>
        <dbReference type="EMBL" id="TWT76127.1"/>
    </source>
</evidence>
<dbReference type="Gene3D" id="3.60.40.10">
    <property type="entry name" value="PPM-type phosphatase domain"/>
    <property type="match status" value="1"/>
</dbReference>
<dbReference type="Proteomes" id="UP000318478">
    <property type="component" value="Unassembled WGS sequence"/>
</dbReference>
<protein>
    <submittedName>
        <fullName evidence="3">Stage II sporulation protein E (SpoIIE)</fullName>
    </submittedName>
</protein>
<reference evidence="3 4" key="1">
    <citation type="submission" date="2019-02" db="EMBL/GenBank/DDBJ databases">
        <title>Deep-cultivation of Planctomycetes and their phenomic and genomic characterization uncovers novel biology.</title>
        <authorList>
            <person name="Wiegand S."/>
            <person name="Jogler M."/>
            <person name="Boedeker C."/>
            <person name="Pinto D."/>
            <person name="Vollmers J."/>
            <person name="Rivas-Marin E."/>
            <person name="Kohn T."/>
            <person name="Peeters S.H."/>
            <person name="Heuer A."/>
            <person name="Rast P."/>
            <person name="Oberbeckmann S."/>
            <person name="Bunk B."/>
            <person name="Jeske O."/>
            <person name="Meyerdierks A."/>
            <person name="Storesund J.E."/>
            <person name="Kallscheuer N."/>
            <person name="Luecker S."/>
            <person name="Lage O.M."/>
            <person name="Pohl T."/>
            <person name="Merkel B.J."/>
            <person name="Hornburger P."/>
            <person name="Mueller R.-W."/>
            <person name="Bruemmer F."/>
            <person name="Labrenz M."/>
            <person name="Spormann A.M."/>
            <person name="Op Den Camp H."/>
            <person name="Overmann J."/>
            <person name="Amann R."/>
            <person name="Jetten M.S.M."/>
            <person name="Mascher T."/>
            <person name="Medema M.H."/>
            <person name="Devos D.P."/>
            <person name="Kaster A.-K."/>
            <person name="Ovreas L."/>
            <person name="Rohde M."/>
            <person name="Galperin M.Y."/>
            <person name="Jogler C."/>
        </authorList>
    </citation>
    <scope>NUCLEOTIDE SEQUENCE [LARGE SCALE GENOMIC DNA]</scope>
    <source>
        <strain evidence="3 4">Pla123a</strain>
    </source>
</reference>
<name>A0A5C5YMT5_9BACT</name>
<dbReference type="PANTHER" id="PTHR43156">
    <property type="entry name" value="STAGE II SPORULATION PROTEIN E-RELATED"/>
    <property type="match status" value="1"/>
</dbReference>
<gene>
    <name evidence="3" type="ORF">Pla123a_29160</name>
</gene>
<sequence>MLTRELPKLSLTPMTTFDASPPPVDRLRCMEVWGGNSPGEHELSRPGLDLWLSARASGPEGGGLHFVSSCASGRITRFLLADLVPGRGAFVDIAAKFRELLKKHVNRIQQGGCESGMRRVLEDSADQGGCGAVMMATYFAPNRRLTVCNAGHPPPLLYRAALREWSLFPASASADTKTTVDEPLLESGEYQRGSLQLGPDDRVLFYGESLLECRTSDGMPLSVAELLNRLRGLGPLDPQRQVAKLLADLEREHEDNLKQMDTTVILCKHAARRSTLRDNLLAPLRLMLPVGDKTRFSS</sequence>
<dbReference type="Pfam" id="PF07228">
    <property type="entry name" value="SpoIIE"/>
    <property type="match status" value="1"/>
</dbReference>
<dbReference type="InterPro" id="IPR036457">
    <property type="entry name" value="PPM-type-like_dom_sf"/>
</dbReference>
<dbReference type="InterPro" id="IPR001932">
    <property type="entry name" value="PPM-type_phosphatase-like_dom"/>
</dbReference>
<feature type="domain" description="PPM-type phosphatase" evidence="2">
    <location>
        <begin position="120"/>
        <end position="268"/>
    </location>
</feature>
<comment type="caution">
    <text evidence="3">The sequence shown here is derived from an EMBL/GenBank/DDBJ whole genome shotgun (WGS) entry which is preliminary data.</text>
</comment>
<keyword evidence="4" id="KW-1185">Reference proteome</keyword>
<dbReference type="PANTHER" id="PTHR43156:SF2">
    <property type="entry name" value="STAGE II SPORULATION PROTEIN E"/>
    <property type="match status" value="1"/>
</dbReference>
<accession>A0A5C5YMT5</accession>
<dbReference type="EMBL" id="SJPO01000006">
    <property type="protein sequence ID" value="TWT76127.1"/>
    <property type="molecule type" value="Genomic_DNA"/>
</dbReference>
<dbReference type="GO" id="GO:0016791">
    <property type="term" value="F:phosphatase activity"/>
    <property type="evidence" value="ECO:0007669"/>
    <property type="project" value="TreeGrafter"/>
</dbReference>
<dbReference type="InterPro" id="IPR052016">
    <property type="entry name" value="Bact_Sigma-Reg"/>
</dbReference>
<evidence type="ECO:0000256" key="1">
    <source>
        <dbReference type="ARBA" id="ARBA00022801"/>
    </source>
</evidence>
<evidence type="ECO:0000259" key="2">
    <source>
        <dbReference type="Pfam" id="PF07228"/>
    </source>
</evidence>